<dbReference type="VEuPathDB" id="FungiDB:H257_08801"/>
<comment type="caution">
    <text evidence="2">The sequence shown here is derived from an EMBL/GenBank/DDBJ whole genome shotgun (WGS) entry which is preliminary data.</text>
</comment>
<dbReference type="Proteomes" id="UP000266196">
    <property type="component" value="Unassembled WGS sequence"/>
</dbReference>
<dbReference type="EMBL" id="QUTB01005701">
    <property type="protein sequence ID" value="RHY53899.1"/>
    <property type="molecule type" value="Genomic_DNA"/>
</dbReference>
<dbReference type="EMBL" id="QUTE01009943">
    <property type="protein sequence ID" value="RHZ16096.1"/>
    <property type="molecule type" value="Genomic_DNA"/>
</dbReference>
<gene>
    <name evidence="2" type="ORF">DYB31_004531</name>
    <name evidence="1" type="ORF">DYB34_008151</name>
</gene>
<evidence type="ECO:0000313" key="2">
    <source>
        <dbReference type="EMBL" id="RHZ16096.1"/>
    </source>
</evidence>
<organism evidence="2 3">
    <name type="scientific">Aphanomyces astaci</name>
    <name type="common">Crayfish plague agent</name>
    <dbReference type="NCBI Taxonomy" id="112090"/>
    <lineage>
        <taxon>Eukaryota</taxon>
        <taxon>Sar</taxon>
        <taxon>Stramenopiles</taxon>
        <taxon>Oomycota</taxon>
        <taxon>Saprolegniomycetes</taxon>
        <taxon>Saprolegniales</taxon>
        <taxon>Verrucalvaceae</taxon>
        <taxon>Aphanomyces</taxon>
    </lineage>
</organism>
<reference evidence="3 4" key="1">
    <citation type="submission" date="2018-08" db="EMBL/GenBank/DDBJ databases">
        <title>Aphanomyces genome sequencing and annotation.</title>
        <authorList>
            <person name="Minardi D."/>
            <person name="Oidtmann B."/>
            <person name="Van Der Giezen M."/>
            <person name="Studholme D.J."/>
        </authorList>
    </citation>
    <scope>NUCLEOTIDE SEQUENCE [LARGE SCALE GENOMIC DNA]</scope>
    <source>
        <strain evidence="2 3">197901</strain>
        <strain evidence="1 4">Si</strain>
    </source>
</reference>
<dbReference type="AlphaFoldDB" id="A0A397F522"/>
<protein>
    <submittedName>
        <fullName evidence="2">Uncharacterized protein</fullName>
    </submittedName>
</protein>
<accession>A0A397F522</accession>
<evidence type="ECO:0000313" key="4">
    <source>
        <dbReference type="Proteomes" id="UP000283543"/>
    </source>
</evidence>
<name>A0A397F522_APHAT</name>
<proteinExistence type="predicted"/>
<sequence>MDEGAYRQHHMTRWDIKCESHRCHPLETNDPNFRHCQAQYVIRQCNLTQDSIVVQNGLHNEERPLTRVSRSPRTPKVTDQMKTRIEQLLVDNPLRKTATLHRLIVNESSEGRFGDPLDFPCPNSSQVAGITKRMKAKLFGHVDTDEAVLKELKTRMVPGVIGEPSAKQAFAFGLAYVNENRSLETAQTLTHYA</sequence>
<evidence type="ECO:0000313" key="3">
    <source>
        <dbReference type="Proteomes" id="UP000266196"/>
    </source>
</evidence>
<dbReference type="Proteomes" id="UP000283543">
    <property type="component" value="Unassembled WGS sequence"/>
</dbReference>
<evidence type="ECO:0000313" key="1">
    <source>
        <dbReference type="EMBL" id="RHY53899.1"/>
    </source>
</evidence>